<dbReference type="InterPro" id="IPR025657">
    <property type="entry name" value="RadC_JAB"/>
</dbReference>
<name>A0A916NHV7_9PROT</name>
<dbReference type="InterPro" id="IPR020891">
    <property type="entry name" value="UPF0758_CS"/>
</dbReference>
<dbReference type="PANTHER" id="PTHR30471">
    <property type="entry name" value="DNA REPAIR PROTEIN RADC"/>
    <property type="match status" value="1"/>
</dbReference>
<dbReference type="GO" id="GO:0046872">
    <property type="term" value="F:metal ion binding"/>
    <property type="evidence" value="ECO:0007669"/>
    <property type="project" value="UniProtKB-KW"/>
</dbReference>
<evidence type="ECO:0000313" key="7">
    <source>
        <dbReference type="EMBL" id="CAG4883811.1"/>
    </source>
</evidence>
<proteinExistence type="predicted"/>
<dbReference type="InterPro" id="IPR001405">
    <property type="entry name" value="UPF0758"/>
</dbReference>
<dbReference type="PANTHER" id="PTHR30471:SF3">
    <property type="entry name" value="UPF0758 PROTEIN YEES-RELATED"/>
    <property type="match status" value="1"/>
</dbReference>
<keyword evidence="8" id="KW-1185">Reference proteome</keyword>
<dbReference type="Proteomes" id="UP000742786">
    <property type="component" value="Unassembled WGS sequence"/>
</dbReference>
<keyword evidence="2" id="KW-0479">Metal-binding</keyword>
<evidence type="ECO:0000256" key="5">
    <source>
        <dbReference type="ARBA" id="ARBA00023049"/>
    </source>
</evidence>
<accession>A0A916NHV7</accession>
<dbReference type="EMBL" id="CAJQUM010000001">
    <property type="protein sequence ID" value="CAG4883811.1"/>
    <property type="molecule type" value="Genomic_DNA"/>
</dbReference>
<reference evidence="7" key="1">
    <citation type="submission" date="2021-04" db="EMBL/GenBank/DDBJ databases">
        <authorList>
            <person name="Hornung B."/>
        </authorList>
    </citation>
    <scope>NUCLEOTIDE SEQUENCE</scope>
    <source>
        <strain evidence="7">G5G6</strain>
    </source>
</reference>
<evidence type="ECO:0000259" key="6">
    <source>
        <dbReference type="PROSITE" id="PS50249"/>
    </source>
</evidence>
<protein>
    <submittedName>
        <fullName evidence="7">DNA binding protein, possibly associated to lesions CP4-6 prophage (Modular protein)</fullName>
    </submittedName>
</protein>
<evidence type="ECO:0000313" key="8">
    <source>
        <dbReference type="Proteomes" id="UP000742786"/>
    </source>
</evidence>
<dbReference type="Pfam" id="PF04002">
    <property type="entry name" value="RadC"/>
    <property type="match status" value="1"/>
</dbReference>
<sequence length="256" mass="28007">MATKDSTVTTSRRRQGDALIGKALTTLDARLREPGTLLGSPAAVSDYLRLRLVDLEHEIFGVLWMDNQNRLIEYDELFRGTLTQTSVFPREIVKQGLLRNAAAAILVHNHPSGVAEASSADMSLTHGVKAALALVDIKVADHFIVARKEVLSFAAHGMLDTKLDVSPSVQAQTEQSVKLEDDEFAAANGLYKVVTSKPGAAKDQLTARLAQLESMLTMVTGEGLQAFTLISDVRQDNYLWGCLMMVEECRQLARIV</sequence>
<evidence type="ECO:0000256" key="3">
    <source>
        <dbReference type="ARBA" id="ARBA00022801"/>
    </source>
</evidence>
<dbReference type="AlphaFoldDB" id="A0A916NHV7"/>
<organism evidence="7 8">
    <name type="scientific">Georgfuchsia toluolica</name>
    <dbReference type="NCBI Taxonomy" id="424218"/>
    <lineage>
        <taxon>Bacteria</taxon>
        <taxon>Pseudomonadati</taxon>
        <taxon>Pseudomonadota</taxon>
        <taxon>Betaproteobacteria</taxon>
        <taxon>Nitrosomonadales</taxon>
        <taxon>Sterolibacteriaceae</taxon>
        <taxon>Georgfuchsia</taxon>
    </lineage>
</organism>
<dbReference type="GO" id="GO:0006508">
    <property type="term" value="P:proteolysis"/>
    <property type="evidence" value="ECO:0007669"/>
    <property type="project" value="UniProtKB-KW"/>
</dbReference>
<dbReference type="PROSITE" id="PS01302">
    <property type="entry name" value="UPF0758"/>
    <property type="match status" value="1"/>
</dbReference>
<dbReference type="PROSITE" id="PS50249">
    <property type="entry name" value="MPN"/>
    <property type="match status" value="1"/>
</dbReference>
<keyword evidence="5" id="KW-0482">Metalloprotease</keyword>
<gene>
    <name evidence="7" type="ORF">GTOL_11694</name>
</gene>
<dbReference type="GO" id="GO:0008237">
    <property type="term" value="F:metallopeptidase activity"/>
    <property type="evidence" value="ECO:0007669"/>
    <property type="project" value="UniProtKB-KW"/>
</dbReference>
<feature type="domain" description="MPN" evidence="6">
    <location>
        <begin position="37"/>
        <end position="159"/>
    </location>
</feature>
<evidence type="ECO:0000256" key="4">
    <source>
        <dbReference type="ARBA" id="ARBA00022833"/>
    </source>
</evidence>
<keyword evidence="1" id="KW-0645">Protease</keyword>
<dbReference type="Gene3D" id="3.40.140.10">
    <property type="entry name" value="Cytidine Deaminase, domain 2"/>
    <property type="match status" value="1"/>
</dbReference>
<comment type="caution">
    <text evidence="7">The sequence shown here is derived from an EMBL/GenBank/DDBJ whole genome shotgun (WGS) entry which is preliminary data.</text>
</comment>
<keyword evidence="4" id="KW-0862">Zinc</keyword>
<evidence type="ECO:0000256" key="1">
    <source>
        <dbReference type="ARBA" id="ARBA00022670"/>
    </source>
</evidence>
<dbReference type="InterPro" id="IPR037518">
    <property type="entry name" value="MPN"/>
</dbReference>
<dbReference type="RefSeq" id="WP_220635735.1">
    <property type="nucleotide sequence ID" value="NZ_CAJQUM010000001.1"/>
</dbReference>
<evidence type="ECO:0000256" key="2">
    <source>
        <dbReference type="ARBA" id="ARBA00022723"/>
    </source>
</evidence>
<dbReference type="CDD" id="cd08071">
    <property type="entry name" value="MPN_DUF2466"/>
    <property type="match status" value="1"/>
</dbReference>
<keyword evidence="3" id="KW-0378">Hydrolase</keyword>